<organism evidence="5">
    <name type="scientific">Siphoviridae sp. ctxMM9</name>
    <dbReference type="NCBI Taxonomy" id="2827973"/>
    <lineage>
        <taxon>Viruses</taxon>
        <taxon>Duplodnaviria</taxon>
        <taxon>Heunggongvirae</taxon>
        <taxon>Uroviricota</taxon>
        <taxon>Caudoviricetes</taxon>
    </lineage>
</organism>
<dbReference type="SUPFAM" id="SSF52540">
    <property type="entry name" value="P-loop containing nucleoside triphosphate hydrolases"/>
    <property type="match status" value="1"/>
</dbReference>
<keyword evidence="2" id="KW-0808">Transferase</keyword>
<dbReference type="EMBL" id="BK032759">
    <property type="protein sequence ID" value="DAF58694.1"/>
    <property type="molecule type" value="Genomic_DNA"/>
</dbReference>
<evidence type="ECO:0000256" key="3">
    <source>
        <dbReference type="ARBA" id="ARBA00022777"/>
    </source>
</evidence>
<sequence length="195" mass="22607">MKIIIAIAGKSGSGKDTIAKALCKRYPVIHNIISCTTRPPRDYEKNGVDYHFITDKEFYKAADNGEMLEISEFNHWNYGTRESDIFDGINVGVFNPEGLDSLADCESKSSDIKIYNYYLHCDDKIRMLRLLNREENPDVKEIIRRWKTDDQDFALIEWCRNWATSDWANIKWLENSNKEDMDAVIQQIAQDLGLS</sequence>
<evidence type="ECO:0000256" key="1">
    <source>
        <dbReference type="ARBA" id="ARBA00005790"/>
    </source>
</evidence>
<keyword evidence="3" id="KW-0418">Kinase</keyword>
<protein>
    <submittedName>
        <fullName evidence="5">GMPK protein</fullName>
    </submittedName>
</protein>
<name>A0A8S5T621_9CAUD</name>
<accession>A0A8S5T621</accession>
<comment type="similarity">
    <text evidence="1">Belongs to the guanylate kinase family.</text>
</comment>
<dbReference type="InterPro" id="IPR008144">
    <property type="entry name" value="Guanylate_kin-like_dom"/>
</dbReference>
<dbReference type="InterPro" id="IPR027417">
    <property type="entry name" value="P-loop_NTPase"/>
</dbReference>
<dbReference type="PANTHER" id="PTHR23117">
    <property type="entry name" value="GUANYLATE KINASE-RELATED"/>
    <property type="match status" value="1"/>
</dbReference>
<dbReference type="InterPro" id="IPR008145">
    <property type="entry name" value="GK/Ca_channel_bsu"/>
</dbReference>
<dbReference type="SMART" id="SM00072">
    <property type="entry name" value="GuKc"/>
    <property type="match status" value="1"/>
</dbReference>
<dbReference type="InterPro" id="IPR020590">
    <property type="entry name" value="Guanylate_kinase_CS"/>
</dbReference>
<evidence type="ECO:0000259" key="4">
    <source>
        <dbReference type="PROSITE" id="PS50052"/>
    </source>
</evidence>
<dbReference type="Gene3D" id="3.40.50.300">
    <property type="entry name" value="P-loop containing nucleotide triphosphate hydrolases"/>
    <property type="match status" value="1"/>
</dbReference>
<dbReference type="Pfam" id="PF00625">
    <property type="entry name" value="Guanylate_kin"/>
    <property type="match status" value="1"/>
</dbReference>
<evidence type="ECO:0000313" key="5">
    <source>
        <dbReference type="EMBL" id="DAF58694.1"/>
    </source>
</evidence>
<dbReference type="PROSITE" id="PS00856">
    <property type="entry name" value="GUANYLATE_KINASE_1"/>
    <property type="match status" value="1"/>
</dbReference>
<dbReference type="PANTHER" id="PTHR23117:SF13">
    <property type="entry name" value="GUANYLATE KINASE"/>
    <property type="match status" value="1"/>
</dbReference>
<dbReference type="PROSITE" id="PS50052">
    <property type="entry name" value="GUANYLATE_KINASE_2"/>
    <property type="match status" value="1"/>
</dbReference>
<proteinExistence type="inferred from homology"/>
<reference evidence="5" key="1">
    <citation type="journal article" date="2021" name="Proc. Natl. Acad. Sci. U.S.A.">
        <title>A Catalog of Tens of Thousands of Viruses from Human Metagenomes Reveals Hidden Associations with Chronic Diseases.</title>
        <authorList>
            <person name="Tisza M.J."/>
            <person name="Buck C.B."/>
        </authorList>
    </citation>
    <scope>NUCLEOTIDE SEQUENCE</scope>
    <source>
        <strain evidence="5">CtxMM9</strain>
    </source>
</reference>
<feature type="domain" description="Guanylate kinase-like" evidence="4">
    <location>
        <begin position="2"/>
        <end position="193"/>
    </location>
</feature>
<dbReference type="GO" id="GO:0004385">
    <property type="term" value="F:GMP kinase activity"/>
    <property type="evidence" value="ECO:0007669"/>
    <property type="project" value="TreeGrafter"/>
</dbReference>
<evidence type="ECO:0000256" key="2">
    <source>
        <dbReference type="ARBA" id="ARBA00022679"/>
    </source>
</evidence>